<proteinExistence type="predicted"/>
<accession>A0A4V0NG62</accession>
<sequence length="38" mass="4107">MNVDAGRMPPPRESGRRTLVTPLNDLRAADEVGSPMKA</sequence>
<organism evidence="2 3">
    <name type="scientific">Sorangium cellulosum</name>
    <name type="common">Polyangium cellulosum</name>
    <dbReference type="NCBI Taxonomy" id="56"/>
    <lineage>
        <taxon>Bacteria</taxon>
        <taxon>Pseudomonadati</taxon>
        <taxon>Myxococcota</taxon>
        <taxon>Polyangia</taxon>
        <taxon>Polyangiales</taxon>
        <taxon>Polyangiaceae</taxon>
        <taxon>Sorangium</taxon>
    </lineage>
</organism>
<dbReference type="Proteomes" id="UP000295497">
    <property type="component" value="Chromosome"/>
</dbReference>
<feature type="region of interest" description="Disordered" evidence="1">
    <location>
        <begin position="1"/>
        <end position="38"/>
    </location>
</feature>
<name>A0A4V0NG62_SORCE</name>
<evidence type="ECO:0000313" key="2">
    <source>
        <dbReference type="EMBL" id="AUX32062.1"/>
    </source>
</evidence>
<reference evidence="2 3" key="1">
    <citation type="submission" date="2015-09" db="EMBL/GenBank/DDBJ databases">
        <title>Sorangium comparison.</title>
        <authorList>
            <person name="Zaburannyi N."/>
            <person name="Bunk B."/>
            <person name="Overmann J."/>
            <person name="Mueller R."/>
        </authorList>
    </citation>
    <scope>NUCLEOTIDE SEQUENCE [LARGE SCALE GENOMIC DNA]</scope>
    <source>
        <strain evidence="2 3">So ce836</strain>
    </source>
</reference>
<dbReference type="AlphaFoldDB" id="A0A4V0NG62"/>
<protein>
    <submittedName>
        <fullName evidence="2">Uncharacterized protein</fullName>
    </submittedName>
</protein>
<dbReference type="EMBL" id="CP012672">
    <property type="protein sequence ID" value="AUX32062.1"/>
    <property type="molecule type" value="Genomic_DNA"/>
</dbReference>
<evidence type="ECO:0000256" key="1">
    <source>
        <dbReference type="SAM" id="MobiDB-lite"/>
    </source>
</evidence>
<gene>
    <name evidence="2" type="ORF">SOCE836_041980</name>
</gene>
<evidence type="ECO:0000313" key="3">
    <source>
        <dbReference type="Proteomes" id="UP000295497"/>
    </source>
</evidence>